<dbReference type="PANTHER" id="PTHR38781:SF1">
    <property type="entry name" value="ANTITOXIN DINJ-RELATED"/>
    <property type="match status" value="1"/>
</dbReference>
<dbReference type="InterPro" id="IPR007337">
    <property type="entry name" value="RelB/DinJ"/>
</dbReference>
<evidence type="ECO:0000256" key="1">
    <source>
        <dbReference type="ARBA" id="ARBA00010562"/>
    </source>
</evidence>
<gene>
    <name evidence="3" type="ORF">ACJDU8_24710</name>
</gene>
<dbReference type="Gene3D" id="1.10.1220.10">
    <property type="entry name" value="Met repressor-like"/>
    <property type="match status" value="1"/>
</dbReference>
<accession>A0ABW8SRS4</accession>
<dbReference type="EMBL" id="JBJHZX010000084">
    <property type="protein sequence ID" value="MFL0198730.1"/>
    <property type="molecule type" value="Genomic_DNA"/>
</dbReference>
<dbReference type="Proteomes" id="UP001623660">
    <property type="component" value="Unassembled WGS sequence"/>
</dbReference>
<proteinExistence type="inferred from homology"/>
<name>A0ABW8SRS4_9CLOT</name>
<organism evidence="3 4">
    <name type="scientific">Candidatus Clostridium eludens</name>
    <dbReference type="NCBI Taxonomy" id="3381663"/>
    <lineage>
        <taxon>Bacteria</taxon>
        <taxon>Bacillati</taxon>
        <taxon>Bacillota</taxon>
        <taxon>Clostridia</taxon>
        <taxon>Eubacteriales</taxon>
        <taxon>Clostridiaceae</taxon>
        <taxon>Clostridium</taxon>
    </lineage>
</organism>
<dbReference type="InterPro" id="IPR013321">
    <property type="entry name" value="Arc_rbn_hlx_hlx"/>
</dbReference>
<dbReference type="PANTHER" id="PTHR38781">
    <property type="entry name" value="ANTITOXIN DINJ-RELATED"/>
    <property type="match status" value="1"/>
</dbReference>
<dbReference type="NCBIfam" id="TIGR02384">
    <property type="entry name" value="RelB_DinJ"/>
    <property type="match status" value="1"/>
</dbReference>
<evidence type="ECO:0000313" key="3">
    <source>
        <dbReference type="EMBL" id="MFL0198730.1"/>
    </source>
</evidence>
<comment type="caution">
    <text evidence="3">The sequence shown here is derived from an EMBL/GenBank/DDBJ whole genome shotgun (WGS) entry which is preliminary data.</text>
</comment>
<reference evidence="3 4" key="1">
    <citation type="submission" date="2024-11" db="EMBL/GenBank/DDBJ databases">
        <authorList>
            <person name="Heng Y.C."/>
            <person name="Lim A.C.H."/>
            <person name="Lee J.K.Y."/>
            <person name="Kittelmann S."/>
        </authorList>
    </citation>
    <scope>NUCLEOTIDE SEQUENCE [LARGE SCALE GENOMIC DNA]</scope>
    <source>
        <strain evidence="3 4">WILCCON 0269</strain>
    </source>
</reference>
<dbReference type="Pfam" id="PF04221">
    <property type="entry name" value="RelB"/>
    <property type="match status" value="1"/>
</dbReference>
<evidence type="ECO:0000313" key="4">
    <source>
        <dbReference type="Proteomes" id="UP001623660"/>
    </source>
</evidence>
<comment type="similarity">
    <text evidence="1">Belongs to the RelB/DinJ antitoxin family.</text>
</comment>
<dbReference type="RefSeq" id="WP_406794844.1">
    <property type="nucleotide sequence ID" value="NZ_JBJHZX010000084.1"/>
</dbReference>
<evidence type="ECO:0000256" key="2">
    <source>
        <dbReference type="ARBA" id="ARBA00022649"/>
    </source>
</evidence>
<keyword evidence="2" id="KW-1277">Toxin-antitoxin system</keyword>
<sequence>MSRNVTVNVRMDENLKKEAEKLFDDLGMNMSTAINIFIRQSLNMGGIPFTITRKDDFYNKYNQQVLQESINQLDAGKGRAHNLIEATVKNG</sequence>
<keyword evidence="4" id="KW-1185">Reference proteome</keyword>
<protein>
    <submittedName>
        <fullName evidence="3">Type II toxin-antitoxin system RelB/DinJ family antitoxin</fullName>
    </submittedName>
</protein>